<dbReference type="PROSITE" id="PS00107">
    <property type="entry name" value="PROTEIN_KINASE_ATP"/>
    <property type="match status" value="1"/>
</dbReference>
<protein>
    <submittedName>
        <fullName evidence="2">Serine/threonine protein kinase</fullName>
    </submittedName>
</protein>
<dbReference type="SUPFAM" id="SSF56112">
    <property type="entry name" value="Protein kinase-like (PK-like)"/>
    <property type="match status" value="1"/>
</dbReference>
<accession>A0A2M8P8L8</accession>
<dbReference type="GO" id="GO:0004674">
    <property type="term" value="F:protein serine/threonine kinase activity"/>
    <property type="evidence" value="ECO:0007669"/>
    <property type="project" value="UniProtKB-KW"/>
</dbReference>
<organism evidence="2 3">
    <name type="scientific">Candidatus Thermofonsia Clade 1 bacterium</name>
    <dbReference type="NCBI Taxonomy" id="2364210"/>
    <lineage>
        <taxon>Bacteria</taxon>
        <taxon>Bacillati</taxon>
        <taxon>Chloroflexota</taxon>
        <taxon>Candidatus Thermofontia</taxon>
        <taxon>Candidatus Thermofonsia Clade 1</taxon>
    </lineage>
</organism>
<keyword evidence="2" id="KW-0723">Serine/threonine-protein kinase</keyword>
<dbReference type="AlphaFoldDB" id="A0A2M8P8L8"/>
<dbReference type="EMBL" id="PGTM01000709">
    <property type="protein sequence ID" value="PJF33882.1"/>
    <property type="molecule type" value="Genomic_DNA"/>
</dbReference>
<feature type="non-terminal residue" evidence="2">
    <location>
        <position position="47"/>
    </location>
</feature>
<keyword evidence="1" id="KW-0547">Nucleotide-binding</keyword>
<keyword evidence="2" id="KW-0808">Transferase</keyword>
<evidence type="ECO:0000313" key="3">
    <source>
        <dbReference type="Proteomes" id="UP000229681"/>
    </source>
</evidence>
<dbReference type="InterPro" id="IPR017441">
    <property type="entry name" value="Protein_kinase_ATP_BS"/>
</dbReference>
<comment type="caution">
    <text evidence="2">The sequence shown here is derived from an EMBL/GenBank/DDBJ whole genome shotgun (WGS) entry which is preliminary data.</text>
</comment>
<reference evidence="2 3" key="1">
    <citation type="submission" date="2017-11" db="EMBL/GenBank/DDBJ databases">
        <title>Evolution of Phototrophy in the Chloroflexi Phylum Driven by Horizontal Gene Transfer.</title>
        <authorList>
            <person name="Ward L.M."/>
            <person name="Hemp J."/>
            <person name="Shih P.M."/>
            <person name="Mcglynn S.E."/>
            <person name="Fischer W."/>
        </authorList>
    </citation>
    <scope>NUCLEOTIDE SEQUENCE [LARGE SCALE GENOMIC DNA]</scope>
    <source>
        <strain evidence="2">JP3_13</strain>
    </source>
</reference>
<sequence length="47" mass="5259">MADPLIGKKLGDYVIQELLGKGGMARVYKGYDERLQRYAAVKVIDSE</sequence>
<evidence type="ECO:0000313" key="2">
    <source>
        <dbReference type="EMBL" id="PJF33882.1"/>
    </source>
</evidence>
<dbReference type="Proteomes" id="UP000229681">
    <property type="component" value="Unassembled WGS sequence"/>
</dbReference>
<evidence type="ECO:0000256" key="1">
    <source>
        <dbReference type="PROSITE-ProRule" id="PRU10141"/>
    </source>
</evidence>
<keyword evidence="1" id="KW-0067">ATP-binding</keyword>
<keyword evidence="2" id="KW-0418">Kinase</keyword>
<dbReference type="GO" id="GO:0005524">
    <property type="term" value="F:ATP binding"/>
    <property type="evidence" value="ECO:0007669"/>
    <property type="project" value="UniProtKB-UniRule"/>
</dbReference>
<gene>
    <name evidence="2" type="ORF">CUN49_17485</name>
</gene>
<feature type="binding site" evidence="1">
    <location>
        <position position="42"/>
    </location>
    <ligand>
        <name>ATP</name>
        <dbReference type="ChEBI" id="CHEBI:30616"/>
    </ligand>
</feature>
<dbReference type="Gene3D" id="3.30.200.20">
    <property type="entry name" value="Phosphorylase Kinase, domain 1"/>
    <property type="match status" value="1"/>
</dbReference>
<proteinExistence type="predicted"/>
<dbReference type="InterPro" id="IPR011009">
    <property type="entry name" value="Kinase-like_dom_sf"/>
</dbReference>
<name>A0A2M8P8L8_9CHLR</name>